<gene>
    <name evidence="1" type="ORF">H8E23_16965</name>
</gene>
<dbReference type="GO" id="GO:0008168">
    <property type="term" value="F:methyltransferase activity"/>
    <property type="evidence" value="ECO:0007669"/>
    <property type="project" value="UniProtKB-KW"/>
</dbReference>
<protein>
    <submittedName>
        <fullName evidence="1">N-6 DNA methylase</fullName>
    </submittedName>
</protein>
<dbReference type="GO" id="GO:0032259">
    <property type="term" value="P:methylation"/>
    <property type="evidence" value="ECO:0007669"/>
    <property type="project" value="UniProtKB-KW"/>
</dbReference>
<comment type="caution">
    <text evidence="1">The sequence shown here is derived from an EMBL/GenBank/DDBJ whole genome shotgun (WGS) entry which is preliminary data.</text>
</comment>
<evidence type="ECO:0000313" key="1">
    <source>
        <dbReference type="EMBL" id="MBC8363077.1"/>
    </source>
</evidence>
<feature type="non-terminal residue" evidence="1">
    <location>
        <position position="1"/>
    </location>
</feature>
<sequence>KNKAEKKKITALNKDKAALNARLAKTDAILAAIGGQLTEARELILKKIYDLVTNELNRYLNAEKRRLIAVVENLWDKYAVSSRELEAERTETLKKLEGFLQNLGYFGGTFNG</sequence>
<keyword evidence="1" id="KW-0808">Transferase</keyword>
<name>A0A8J6NMV6_9BACT</name>
<proteinExistence type="predicted"/>
<dbReference type="Proteomes" id="UP000603434">
    <property type="component" value="Unassembled WGS sequence"/>
</dbReference>
<dbReference type="EMBL" id="JACNJH010000252">
    <property type="protein sequence ID" value="MBC8363077.1"/>
    <property type="molecule type" value="Genomic_DNA"/>
</dbReference>
<accession>A0A8J6NMV6</accession>
<evidence type="ECO:0000313" key="2">
    <source>
        <dbReference type="Proteomes" id="UP000603434"/>
    </source>
</evidence>
<keyword evidence="1" id="KW-0489">Methyltransferase</keyword>
<organism evidence="1 2">
    <name type="scientific">Candidatus Desulfatibia profunda</name>
    <dbReference type="NCBI Taxonomy" id="2841695"/>
    <lineage>
        <taxon>Bacteria</taxon>
        <taxon>Pseudomonadati</taxon>
        <taxon>Thermodesulfobacteriota</taxon>
        <taxon>Desulfobacteria</taxon>
        <taxon>Desulfobacterales</taxon>
        <taxon>Desulfobacterales incertae sedis</taxon>
        <taxon>Candidatus Desulfatibia</taxon>
    </lineage>
</organism>
<reference evidence="1 2" key="1">
    <citation type="submission" date="2020-08" db="EMBL/GenBank/DDBJ databases">
        <title>Bridging the membrane lipid divide: bacteria of the FCB group superphylum have the potential to synthesize archaeal ether lipids.</title>
        <authorList>
            <person name="Villanueva L."/>
            <person name="Von Meijenfeldt F.A.B."/>
            <person name="Westbye A.B."/>
            <person name="Yadav S."/>
            <person name="Hopmans E.C."/>
            <person name="Dutilh B.E."/>
            <person name="Sinninghe Damste J.S."/>
        </authorList>
    </citation>
    <scope>NUCLEOTIDE SEQUENCE [LARGE SCALE GENOMIC DNA]</scope>
    <source>
        <strain evidence="1">NIOZ-UU30</strain>
    </source>
</reference>
<dbReference type="AlphaFoldDB" id="A0A8J6NMV6"/>